<protein>
    <submittedName>
        <fullName evidence="5">Acyltransferase</fullName>
    </submittedName>
</protein>
<dbReference type="CDD" id="cd07989">
    <property type="entry name" value="LPLAT_AGPAT-like"/>
    <property type="match status" value="1"/>
</dbReference>
<dbReference type="Proteomes" id="UP000254346">
    <property type="component" value="Unassembled WGS sequence"/>
</dbReference>
<reference evidence="5 6" key="1">
    <citation type="submission" date="2018-06" db="EMBL/GenBank/DDBJ databases">
        <authorList>
            <consortium name="Pathogen Informatics"/>
            <person name="Doyle S."/>
        </authorList>
    </citation>
    <scope>NUCLEOTIDE SEQUENCE [LARGE SCALE GENOMIC DNA]</scope>
    <source>
        <strain evidence="5 6">NCTC8256</strain>
    </source>
</reference>
<dbReference type="GO" id="GO:0006654">
    <property type="term" value="P:phosphatidic acid biosynthetic process"/>
    <property type="evidence" value="ECO:0007669"/>
    <property type="project" value="TreeGrafter"/>
</dbReference>
<dbReference type="PANTHER" id="PTHR10434">
    <property type="entry name" value="1-ACYL-SN-GLYCEROL-3-PHOSPHATE ACYLTRANSFERASE"/>
    <property type="match status" value="1"/>
</dbReference>
<keyword evidence="2 5" id="KW-0808">Transferase</keyword>
<evidence type="ECO:0000256" key="2">
    <source>
        <dbReference type="ARBA" id="ARBA00022679"/>
    </source>
</evidence>
<accession>A0A379VQK3</accession>
<sequence>MLLNRYEPISSHLIYVVSCLARNPVVAWAAGEAPGATSHRGPLIVVANHNSHMDVFALLSLFSLRQQGYVHPVAAADYFLRNKWMGWFAINILNIVPVTRKGGEANPLTRCEQALRDNKILIFFPEGTRGEPGILSPLKSGIWHLSQRVPEASVVPVWLCGTERIMAKGNRIPLPLFIDVTIGDALHSHPEKKQFMDDLRHRLLELQQQTSGNITHASPSHAE</sequence>
<comment type="pathway">
    <text evidence="1">Lipid metabolism.</text>
</comment>
<gene>
    <name evidence="5" type="ORF">NCTC8256_03065</name>
</gene>
<evidence type="ECO:0000313" key="6">
    <source>
        <dbReference type="Proteomes" id="UP000254346"/>
    </source>
</evidence>
<evidence type="ECO:0000256" key="3">
    <source>
        <dbReference type="ARBA" id="ARBA00023315"/>
    </source>
</evidence>
<evidence type="ECO:0000256" key="1">
    <source>
        <dbReference type="ARBA" id="ARBA00005189"/>
    </source>
</evidence>
<dbReference type="SUPFAM" id="SSF69593">
    <property type="entry name" value="Glycerol-3-phosphate (1)-acyltransferase"/>
    <property type="match status" value="1"/>
</dbReference>
<dbReference type="GO" id="GO:0003841">
    <property type="term" value="F:1-acylglycerol-3-phosphate O-acyltransferase activity"/>
    <property type="evidence" value="ECO:0007669"/>
    <property type="project" value="TreeGrafter"/>
</dbReference>
<feature type="domain" description="Phospholipid/glycerol acyltransferase" evidence="4">
    <location>
        <begin position="43"/>
        <end position="162"/>
    </location>
</feature>
<organism evidence="5 6">
    <name type="scientific">Salmonella enterica I</name>
    <dbReference type="NCBI Taxonomy" id="59201"/>
    <lineage>
        <taxon>Bacteria</taxon>
        <taxon>Pseudomonadati</taxon>
        <taxon>Pseudomonadota</taxon>
        <taxon>Gammaproteobacteria</taxon>
        <taxon>Enterobacterales</taxon>
        <taxon>Enterobacteriaceae</taxon>
        <taxon>Salmonella</taxon>
    </lineage>
</organism>
<dbReference type="PANTHER" id="PTHR10434:SF11">
    <property type="entry name" value="1-ACYL-SN-GLYCEROL-3-PHOSPHATE ACYLTRANSFERASE"/>
    <property type="match status" value="1"/>
</dbReference>
<evidence type="ECO:0000259" key="4">
    <source>
        <dbReference type="SMART" id="SM00563"/>
    </source>
</evidence>
<dbReference type="InterPro" id="IPR002123">
    <property type="entry name" value="Plipid/glycerol_acylTrfase"/>
</dbReference>
<evidence type="ECO:0000313" key="5">
    <source>
        <dbReference type="EMBL" id="SUH09102.1"/>
    </source>
</evidence>
<keyword evidence="3 5" id="KW-0012">Acyltransferase</keyword>
<dbReference type="Pfam" id="PF01553">
    <property type="entry name" value="Acyltransferase"/>
    <property type="match status" value="1"/>
</dbReference>
<name>A0A379VQK3_SALET</name>
<dbReference type="EMBL" id="UGXR01000001">
    <property type="protein sequence ID" value="SUH09102.1"/>
    <property type="molecule type" value="Genomic_DNA"/>
</dbReference>
<dbReference type="SMART" id="SM00563">
    <property type="entry name" value="PlsC"/>
    <property type="match status" value="1"/>
</dbReference>
<proteinExistence type="predicted"/>
<dbReference type="AlphaFoldDB" id="A0A379VQK3"/>